<name>A0ABR2KSB8_9EUKA</name>
<gene>
    <name evidence="2" type="ORF">M9Y10_022462</name>
</gene>
<sequence length="459" mass="53122">MIDKVPEVRSSHRLDDKGRQLHEEEDDTEQFLYDLKNKNIITIDDSQEISQTLDHMLGESNNIQFSTLISLAELSKAFPINFLKCLTPNHFNILYSLLRNDDCLHFILLIFSNLSKNYEFQPPLEIFTILSGILSNTDSDDTEKKYSLIISKNLIKLNEVYYKAALHSNILQIILQINITTTKIAKRIISALSSFLKHENHEIEKLILCYTIQDIFIQSNKNEIYREIINAFEYAMNWSELAIQIINNSNLVSISEKLLLSEKNKDVNNALSFLKKCIITLDVSNIHFIKSFTILMAKEIEEYVYGDIITSFIFIILKRSSFRNFLFSSICEIGLNALLFSKSYPIKKLFFSFLCESSKTCPKDIMILSYNDISIFLQEMIQTGESDLQFYSLCFIHELINSSSDFGNKYGIWVKNFSNSLISLNILEDLYQSSLIEKDYDAAHMLDVVSSFLSKYDEE</sequence>
<protein>
    <submittedName>
        <fullName evidence="2">Uncharacterized protein</fullName>
    </submittedName>
</protein>
<feature type="region of interest" description="Disordered" evidence="1">
    <location>
        <begin position="1"/>
        <end position="25"/>
    </location>
</feature>
<dbReference type="InterPro" id="IPR016024">
    <property type="entry name" value="ARM-type_fold"/>
</dbReference>
<accession>A0ABR2KSB8</accession>
<keyword evidence="3" id="KW-1185">Reference proteome</keyword>
<reference evidence="2 3" key="1">
    <citation type="submission" date="2024-04" db="EMBL/GenBank/DDBJ databases">
        <title>Tritrichomonas musculus Genome.</title>
        <authorList>
            <person name="Alves-Ferreira E."/>
            <person name="Grigg M."/>
            <person name="Lorenzi H."/>
            <person name="Galac M."/>
        </authorList>
    </citation>
    <scope>NUCLEOTIDE SEQUENCE [LARGE SCALE GENOMIC DNA]</scope>
    <source>
        <strain evidence="2 3">EAF2021</strain>
    </source>
</reference>
<dbReference type="Proteomes" id="UP001470230">
    <property type="component" value="Unassembled WGS sequence"/>
</dbReference>
<dbReference type="InterPro" id="IPR011989">
    <property type="entry name" value="ARM-like"/>
</dbReference>
<evidence type="ECO:0000313" key="2">
    <source>
        <dbReference type="EMBL" id="KAK8894030.1"/>
    </source>
</evidence>
<comment type="caution">
    <text evidence="2">The sequence shown here is derived from an EMBL/GenBank/DDBJ whole genome shotgun (WGS) entry which is preliminary data.</text>
</comment>
<evidence type="ECO:0000313" key="3">
    <source>
        <dbReference type="Proteomes" id="UP001470230"/>
    </source>
</evidence>
<dbReference type="EMBL" id="JAPFFF010000003">
    <property type="protein sequence ID" value="KAK8894030.1"/>
    <property type="molecule type" value="Genomic_DNA"/>
</dbReference>
<proteinExistence type="predicted"/>
<dbReference type="Gene3D" id="1.25.10.10">
    <property type="entry name" value="Leucine-rich Repeat Variant"/>
    <property type="match status" value="1"/>
</dbReference>
<dbReference type="SUPFAM" id="SSF48371">
    <property type="entry name" value="ARM repeat"/>
    <property type="match status" value="1"/>
</dbReference>
<feature type="compositionally biased region" description="Basic and acidic residues" evidence="1">
    <location>
        <begin position="1"/>
        <end position="22"/>
    </location>
</feature>
<organism evidence="2 3">
    <name type="scientific">Tritrichomonas musculus</name>
    <dbReference type="NCBI Taxonomy" id="1915356"/>
    <lineage>
        <taxon>Eukaryota</taxon>
        <taxon>Metamonada</taxon>
        <taxon>Parabasalia</taxon>
        <taxon>Tritrichomonadida</taxon>
        <taxon>Tritrichomonadidae</taxon>
        <taxon>Tritrichomonas</taxon>
    </lineage>
</organism>
<evidence type="ECO:0000256" key="1">
    <source>
        <dbReference type="SAM" id="MobiDB-lite"/>
    </source>
</evidence>